<keyword evidence="4 8" id="KW-0808">Transferase</keyword>
<dbReference type="GO" id="GO:0003676">
    <property type="term" value="F:nucleic acid binding"/>
    <property type="evidence" value="ECO:0007669"/>
    <property type="project" value="InterPro"/>
</dbReference>
<keyword evidence="2" id="KW-0698">rRNA processing</keyword>
<dbReference type="InterPro" id="IPR017237">
    <property type="entry name" value="RLMG"/>
</dbReference>
<organism evidence="8 9">
    <name type="scientific">Sphaerisporangium album</name>
    <dbReference type="NCBI Taxonomy" id="509200"/>
    <lineage>
        <taxon>Bacteria</taxon>
        <taxon>Bacillati</taxon>
        <taxon>Actinomycetota</taxon>
        <taxon>Actinomycetes</taxon>
        <taxon>Streptosporangiales</taxon>
        <taxon>Streptosporangiaceae</taxon>
        <taxon>Sphaerisporangium</taxon>
    </lineage>
</organism>
<dbReference type="EMBL" id="QOIL01000028">
    <property type="protein sequence ID" value="RCG22419.1"/>
    <property type="molecule type" value="Genomic_DNA"/>
</dbReference>
<evidence type="ECO:0000313" key="8">
    <source>
        <dbReference type="EMBL" id="RCG22419.1"/>
    </source>
</evidence>
<dbReference type="OrthoDB" id="29650at2"/>
<keyword evidence="3 8" id="KW-0489">Methyltransferase</keyword>
<dbReference type="InterPro" id="IPR007848">
    <property type="entry name" value="Small_mtfrase_dom"/>
</dbReference>
<dbReference type="CDD" id="cd02440">
    <property type="entry name" value="AdoMet_MTases"/>
    <property type="match status" value="1"/>
</dbReference>
<dbReference type="Pfam" id="PF26049">
    <property type="entry name" value="RLMG_N"/>
    <property type="match status" value="1"/>
</dbReference>
<evidence type="ECO:0000259" key="7">
    <source>
        <dbReference type="Pfam" id="PF26049"/>
    </source>
</evidence>
<feature type="domain" description="RlmG N-terminal" evidence="7">
    <location>
        <begin position="2"/>
        <end position="180"/>
    </location>
</feature>
<keyword evidence="1" id="KW-0963">Cytoplasm</keyword>
<dbReference type="PANTHER" id="PTHR47816:SF5">
    <property type="entry name" value="RIBOSOMAL RNA LARGE SUBUNIT METHYLTRANSFERASE G"/>
    <property type="match status" value="1"/>
</dbReference>
<dbReference type="AlphaFoldDB" id="A0A367EXJ5"/>
<evidence type="ECO:0000256" key="1">
    <source>
        <dbReference type="ARBA" id="ARBA00022490"/>
    </source>
</evidence>
<protein>
    <submittedName>
        <fullName evidence="8">Methyltransferase domain-containing protein</fullName>
    </submittedName>
</protein>
<dbReference type="PROSITE" id="PS00092">
    <property type="entry name" value="N6_MTASE"/>
    <property type="match status" value="1"/>
</dbReference>
<accession>A0A367EXJ5</accession>
<feature type="domain" description="Methyltransferase small" evidence="6">
    <location>
        <begin position="207"/>
        <end position="375"/>
    </location>
</feature>
<gene>
    <name evidence="8" type="ORF">DQ384_35445</name>
</gene>
<dbReference type="InterPro" id="IPR002052">
    <property type="entry name" value="DNA_methylase_N6_adenine_CS"/>
</dbReference>
<dbReference type="PANTHER" id="PTHR47816">
    <property type="entry name" value="RIBOSOMAL RNA SMALL SUBUNIT METHYLTRANSFERASE C"/>
    <property type="match status" value="1"/>
</dbReference>
<dbReference type="InterPro" id="IPR046977">
    <property type="entry name" value="RsmC/RlmG"/>
</dbReference>
<dbReference type="InterPro" id="IPR029063">
    <property type="entry name" value="SAM-dependent_MTases_sf"/>
</dbReference>
<proteinExistence type="inferred from homology"/>
<dbReference type="SUPFAM" id="SSF53335">
    <property type="entry name" value="S-adenosyl-L-methionine-dependent methyltransferases"/>
    <property type="match status" value="1"/>
</dbReference>
<dbReference type="GO" id="GO:0008990">
    <property type="term" value="F:rRNA (guanine-N2-)-methyltransferase activity"/>
    <property type="evidence" value="ECO:0007669"/>
    <property type="project" value="InterPro"/>
</dbReference>
<dbReference type="Gene3D" id="3.40.50.150">
    <property type="entry name" value="Vaccinia Virus protein VP39"/>
    <property type="match status" value="2"/>
</dbReference>
<evidence type="ECO:0000259" key="6">
    <source>
        <dbReference type="Pfam" id="PF05175"/>
    </source>
</evidence>
<keyword evidence="9" id="KW-1185">Reference proteome</keyword>
<evidence type="ECO:0000256" key="2">
    <source>
        <dbReference type="ARBA" id="ARBA00022552"/>
    </source>
</evidence>
<dbReference type="GO" id="GO:0005737">
    <property type="term" value="C:cytoplasm"/>
    <property type="evidence" value="ECO:0007669"/>
    <property type="project" value="InterPro"/>
</dbReference>
<dbReference type="PIRSF" id="PIRSF037565">
    <property type="entry name" value="RRNA_m2G_Mtase_RsmD_prd"/>
    <property type="match status" value="1"/>
</dbReference>
<keyword evidence="5" id="KW-0949">S-adenosyl-L-methionine</keyword>
<dbReference type="Pfam" id="PF05175">
    <property type="entry name" value="MTS"/>
    <property type="match status" value="1"/>
</dbReference>
<evidence type="ECO:0000313" key="9">
    <source>
        <dbReference type="Proteomes" id="UP000253094"/>
    </source>
</evidence>
<dbReference type="Proteomes" id="UP000253094">
    <property type="component" value="Unassembled WGS sequence"/>
</dbReference>
<reference evidence="8 9" key="1">
    <citation type="submission" date="2018-06" db="EMBL/GenBank/DDBJ databases">
        <title>Sphaerisporangium craniellae sp. nov., isolated from a marine sponge in the South China Sea.</title>
        <authorList>
            <person name="Li L."/>
        </authorList>
    </citation>
    <scope>NUCLEOTIDE SEQUENCE [LARGE SCALE GENOMIC DNA]</scope>
    <source>
        <strain evidence="8 9">CCTCC AA 208026</strain>
    </source>
</reference>
<sequence>MTTSRGELDLARFPEDPRDPLRAWDAADEYLLRHLGGVDAAPVDLSGTVVALGDRWGALVTALADHHPVQITDSFLTQEATRANLTRNGVDAAAVRLLTTQDPPPERVDVLLVRVPKNLALLEDQLHRLAPHLHAGTVVVAAGMVTEIHTSTLRAFERILGPTRTSLAVKKARLVFCSPDPGLTPPPNPWPRSHRLPEDVGAVSGRTVVGHAGVFCADRLDIGTRFFLRNLPHRRGRERVVDLGCGNGVLGLAAALDNGDAEVVFVDESYQALASAEATWRANVEAPAEFVTTDGMSGIPNGSVDLVLNNPPFHTHRATSDATAWRMFNGARAALRRGGELWVVGNRHLGYHAKLRRLFGNCEVAASDPKFVVLRAVKR</sequence>
<dbReference type="HAMAP" id="MF_01859">
    <property type="entry name" value="23SrRNA_methyltr_G"/>
    <property type="match status" value="1"/>
</dbReference>
<name>A0A367EXJ5_9ACTN</name>
<evidence type="ECO:0000256" key="5">
    <source>
        <dbReference type="ARBA" id="ARBA00022691"/>
    </source>
</evidence>
<dbReference type="InterPro" id="IPR058679">
    <property type="entry name" value="RlmG_N"/>
</dbReference>
<dbReference type="RefSeq" id="WP_114033257.1">
    <property type="nucleotide sequence ID" value="NZ_QOIL01000028.1"/>
</dbReference>
<evidence type="ECO:0000256" key="4">
    <source>
        <dbReference type="ARBA" id="ARBA00022679"/>
    </source>
</evidence>
<comment type="caution">
    <text evidence="8">The sequence shown here is derived from an EMBL/GenBank/DDBJ whole genome shotgun (WGS) entry which is preliminary data.</text>
</comment>
<evidence type="ECO:0000256" key="3">
    <source>
        <dbReference type="ARBA" id="ARBA00022603"/>
    </source>
</evidence>